<accession>A0A8R1ULB2</accession>
<accession>A0A2A6BQI8</accession>
<dbReference type="PANTHER" id="PTHR11659">
    <property type="entry name" value="GLUTAMYL-TRNA GLN AMIDOTRANSFERASE SUBUNIT B MITOCHONDRIAL AND PROKARYOTIC PET112-RELATED"/>
    <property type="match status" value="1"/>
</dbReference>
<dbReference type="GO" id="GO:0030956">
    <property type="term" value="C:glutamyl-tRNA(Gln) amidotransferase complex"/>
    <property type="evidence" value="ECO:0000318"/>
    <property type="project" value="GO_Central"/>
</dbReference>
<organism evidence="3 4">
    <name type="scientific">Pristionchus pacificus</name>
    <name type="common">Parasitic nematode worm</name>
    <dbReference type="NCBI Taxonomy" id="54126"/>
    <lineage>
        <taxon>Eukaryota</taxon>
        <taxon>Metazoa</taxon>
        <taxon>Ecdysozoa</taxon>
        <taxon>Nematoda</taxon>
        <taxon>Chromadorea</taxon>
        <taxon>Rhabditida</taxon>
        <taxon>Rhabditina</taxon>
        <taxon>Diplogasteromorpha</taxon>
        <taxon>Diplogasteroidea</taxon>
        <taxon>Neodiplogasteridae</taxon>
        <taxon>Pristionchus</taxon>
    </lineage>
</organism>
<dbReference type="GO" id="GO:0005524">
    <property type="term" value="F:ATP binding"/>
    <property type="evidence" value="ECO:0007669"/>
    <property type="project" value="UniProtKB-KW"/>
</dbReference>
<evidence type="ECO:0000256" key="1">
    <source>
        <dbReference type="HAMAP-Rule" id="MF_03147"/>
    </source>
</evidence>
<dbReference type="GO" id="GO:0050567">
    <property type="term" value="F:glutaminyl-tRNA synthase (glutamine-hydrolyzing) activity"/>
    <property type="evidence" value="ECO:0007669"/>
    <property type="project" value="UniProtKB-UniRule"/>
</dbReference>
<dbReference type="GO" id="GO:0070681">
    <property type="term" value="P:glutaminyl-tRNAGln biosynthesis via transamidation"/>
    <property type="evidence" value="ECO:0000318"/>
    <property type="project" value="GO_Central"/>
</dbReference>
<comment type="catalytic activity">
    <reaction evidence="1">
        <text>L-glutamyl-tRNA(Gln) + L-glutamine + ATP + H2O = L-glutaminyl-tRNA(Gln) + L-glutamate + ADP + phosphate + H(+)</text>
        <dbReference type="Rhea" id="RHEA:17521"/>
        <dbReference type="Rhea" id="RHEA-COMP:9681"/>
        <dbReference type="Rhea" id="RHEA-COMP:9684"/>
        <dbReference type="ChEBI" id="CHEBI:15377"/>
        <dbReference type="ChEBI" id="CHEBI:15378"/>
        <dbReference type="ChEBI" id="CHEBI:29985"/>
        <dbReference type="ChEBI" id="CHEBI:30616"/>
        <dbReference type="ChEBI" id="CHEBI:43474"/>
        <dbReference type="ChEBI" id="CHEBI:58359"/>
        <dbReference type="ChEBI" id="CHEBI:78520"/>
        <dbReference type="ChEBI" id="CHEBI:78521"/>
        <dbReference type="ChEBI" id="CHEBI:456216"/>
    </reaction>
</comment>
<dbReference type="GO" id="GO:0005739">
    <property type="term" value="C:mitochondrion"/>
    <property type="evidence" value="ECO:0000318"/>
    <property type="project" value="GO_Central"/>
</dbReference>
<dbReference type="HAMAP" id="MF_00121">
    <property type="entry name" value="GatB"/>
    <property type="match status" value="1"/>
</dbReference>
<dbReference type="InterPro" id="IPR017959">
    <property type="entry name" value="Asn/Gln-tRNA_amidoTrfase_suB/E"/>
</dbReference>
<proteinExistence type="inferred from homology"/>
<keyword evidence="1" id="KW-0648">Protein biosynthesis</keyword>
<comment type="function">
    <text evidence="1">Allows the formation of correctly charged Gln-tRNA(Gln) through the transamidation of misacylated Glu-tRNA(Gln) in the mitochondria. The reaction takes place in the presence of glutamine and ATP through an activated gamma-phospho-Glu-tRNA(Gln).</text>
</comment>
<dbReference type="PANTHER" id="PTHR11659:SF0">
    <property type="entry name" value="GLUTAMYL-TRNA(GLN) AMIDOTRANSFERASE SUBUNIT B, MITOCHONDRIAL"/>
    <property type="match status" value="1"/>
</dbReference>
<comment type="subunit">
    <text evidence="1">Subunit of the heterotrimeric GatCAB amidotransferase (AdT) complex, composed of A, B and C subunits.</text>
</comment>
<evidence type="ECO:0000313" key="3">
    <source>
        <dbReference type="EnsemblMetazoa" id="PPA32596.1"/>
    </source>
</evidence>
<comment type="subcellular location">
    <subcellularLocation>
        <location evidence="1">Mitochondrion</location>
    </subcellularLocation>
</comment>
<protein>
    <recommendedName>
        <fullName evidence="1">Glutamyl-tRNA(Gln) amidotransferase subunit B, mitochondrial</fullName>
        <shortName evidence="1">Glu-AdT subunit B</shortName>
        <ecNumber evidence="1">6.3.5.-</ecNumber>
    </recommendedName>
</protein>
<keyword evidence="4" id="KW-1185">Reference proteome</keyword>
<dbReference type="Gene3D" id="3.30.160.60">
    <property type="entry name" value="Classic Zinc Finger"/>
    <property type="match status" value="2"/>
</dbReference>
<keyword evidence="1" id="KW-0436">Ligase</keyword>
<keyword evidence="1" id="KW-0547">Nucleotide-binding</keyword>
<name>A0A2A6BQI8_PRIPA</name>
<dbReference type="InterPro" id="IPR017958">
    <property type="entry name" value="Gln-tRNA_amidoTrfase_suB_CS"/>
</dbReference>
<dbReference type="PROSITE" id="PS01234">
    <property type="entry name" value="GATB"/>
    <property type="match status" value="1"/>
</dbReference>
<comment type="similarity">
    <text evidence="1">Belongs to the GatB/GatE family. GatB subfamily.</text>
</comment>
<dbReference type="InterPro" id="IPR006075">
    <property type="entry name" value="Asn/Gln-tRNA_Trfase_suB/E_cat"/>
</dbReference>
<reference evidence="4" key="1">
    <citation type="journal article" date="2008" name="Nat. Genet.">
        <title>The Pristionchus pacificus genome provides a unique perspective on nematode lifestyle and parasitism.</title>
        <authorList>
            <person name="Dieterich C."/>
            <person name="Clifton S.W."/>
            <person name="Schuster L.N."/>
            <person name="Chinwalla A."/>
            <person name="Delehaunty K."/>
            <person name="Dinkelacker I."/>
            <person name="Fulton L."/>
            <person name="Fulton R."/>
            <person name="Godfrey J."/>
            <person name="Minx P."/>
            <person name="Mitreva M."/>
            <person name="Roeseler W."/>
            <person name="Tian H."/>
            <person name="Witte H."/>
            <person name="Yang S.P."/>
            <person name="Wilson R.K."/>
            <person name="Sommer R.J."/>
        </authorList>
    </citation>
    <scope>NUCLEOTIDE SEQUENCE [LARGE SCALE GENOMIC DNA]</scope>
    <source>
        <strain evidence="4">PS312</strain>
    </source>
</reference>
<sequence>MSIRAIVGLEVHVQLSTASKLFSRSPSLTLPPNEAVSPLDAAHPGVLPLLSKKAVQIALKSALLLNCTVNRSSTFDRKHYFYADMPAGYQITQQANPIAKNGRFEFYLVNEKSDERRSVDVLQVQLEQDSGKSIHEEKESLIDLNRSGCALVEIVTAPQLTSGKEAASFMRQLRLLFIHHGITYGQMHKGQMRVDANVSLARKNWNGERTEIKNMNSIAHVESAIEYEIERQREIVKNGGEIIFETRTVDEQGRTVCMREKEKMDYRFMHEPNIPTLRINDSLMEESKRSMECTPLYERLINHCGFAAHSAVHLSEDESLSQFISMCWEEGEGGASLPSIGGNLFMEWLGEVKKICQRRNINYPPSRAGFHLGFLSLIRLVRDGEITRLTAMDTLRELIEGEEINVEKYLNEKQLWRIRDEEEMDREAQAMIEVMNDSERKKAKDGHKKTKQKMRNELITRSRKRIEVDDAMKSIERILMSQSRKKVESSSSSDLLPIPCALCTNDPTSLPSPPSLDKCTKGRLREHLIQFHSTLVATAFLHPNPSNNIHMWLMTCADYDTSQMHEAVLSSPSSLFSSLSLPSLSSPLHLFSRRSTVMQDDLNEGNENIQQVLTALLATGMENDQLSEVKEEEEMRGMKRKGDDEYDEEIELKMIKKEEEEEESEPPFDLDALLAKYRLMHGMMGDDEDKVKKEDIVKDDKTCHMCWEESRYPGRHIAQKHLHKPLYECPICEEFGSYEACTVVKHMGKVHPESDAQPVSNLEKYKEEILNLQLKCFPNRPMKLVKTTENPRRRERHVCRVCKSQVAQSDRQRHVYHKHLCKERLFECPLCPFHSNYDIHRVKWHMKWIHKDEASGTDAISHEKEYREDIDNLNEECFPGWQHRKKGMGNEEEKEDEDEGDIEKIIENVEESVDIGETTKDKEDGLNQWTCRMCLKEFKPSSNFFRHVAKEHLTIFLYECPLCDKAKAQDAYEIRSHLNKMHGETTMLPISNMEENADMIQSLYENCFPGRKLKCLQVMNLGKFKKRETAFRVDSPPSIEVKEEEEKSPTPESRDPRDEEKVVCMQCGMEMKSEDRQMHVYRHHLRENRLYECPLCDFAHHASSSDVRNHIKYLHKDANVEPRSNLLELSDKIADWNMKCFPGWINRRLPSTTVQDFNACRLCGEEVRQTSRHIAESHLFIPLHECPLCDYGAPESRLVRRHIRNTHPTNKGTEPISNIVSRRSHFSSLHDQCFPGRPKRLSTIVISDEGRRTKCRMCGGVYARKRRMTHVLEKHVNKKIFKCSLCSFSSTHDEQTVAIHVKEIHDGNAATLNLMKSFKNLISTNAMDCFPDWTELSDELK</sequence>
<dbReference type="EC" id="6.3.5.-" evidence="1"/>
<dbReference type="SUPFAM" id="SSF55931">
    <property type="entry name" value="Glutamine synthetase/guanido kinase"/>
    <property type="match status" value="1"/>
</dbReference>
<dbReference type="GO" id="GO:0032543">
    <property type="term" value="P:mitochondrial translation"/>
    <property type="evidence" value="ECO:0000318"/>
    <property type="project" value="GO_Central"/>
</dbReference>
<dbReference type="Pfam" id="PF02934">
    <property type="entry name" value="GatB_N"/>
    <property type="match status" value="1"/>
</dbReference>
<feature type="compositionally biased region" description="Basic and acidic residues" evidence="2">
    <location>
        <begin position="1040"/>
        <end position="1060"/>
    </location>
</feature>
<dbReference type="Proteomes" id="UP000005239">
    <property type="component" value="Unassembled WGS sequence"/>
</dbReference>
<evidence type="ECO:0000256" key="2">
    <source>
        <dbReference type="SAM" id="MobiDB-lite"/>
    </source>
</evidence>
<gene>
    <name evidence="3" type="primary">WBGene00205457</name>
</gene>
<dbReference type="InterPro" id="IPR004413">
    <property type="entry name" value="GatB"/>
</dbReference>
<keyword evidence="1" id="KW-0067">ATP-binding</keyword>
<dbReference type="InterPro" id="IPR014746">
    <property type="entry name" value="Gln_synth/guanido_kin_cat_dom"/>
</dbReference>
<dbReference type="PROSITE" id="PS00028">
    <property type="entry name" value="ZINC_FINGER_C2H2_1"/>
    <property type="match status" value="1"/>
</dbReference>
<reference evidence="3" key="2">
    <citation type="submission" date="2022-06" db="UniProtKB">
        <authorList>
            <consortium name="EnsemblMetazoa"/>
        </authorList>
    </citation>
    <scope>IDENTIFICATION</scope>
    <source>
        <strain evidence="3">PS312</strain>
    </source>
</reference>
<dbReference type="NCBIfam" id="TIGR00133">
    <property type="entry name" value="gatB"/>
    <property type="match status" value="1"/>
</dbReference>
<dbReference type="InterPro" id="IPR013087">
    <property type="entry name" value="Znf_C2H2_type"/>
</dbReference>
<dbReference type="SMART" id="SM00355">
    <property type="entry name" value="ZnF_C2H2"/>
    <property type="match status" value="10"/>
</dbReference>
<dbReference type="EnsemblMetazoa" id="PPA32596.1">
    <property type="protein sequence ID" value="PPA32596.1"/>
    <property type="gene ID" value="WBGene00205457"/>
</dbReference>
<keyword evidence="1" id="KW-0496">Mitochondrion</keyword>
<feature type="region of interest" description="Disordered" evidence="2">
    <location>
        <begin position="1035"/>
        <end position="1060"/>
    </location>
</feature>
<evidence type="ECO:0000313" key="4">
    <source>
        <dbReference type="Proteomes" id="UP000005239"/>
    </source>
</evidence>
<dbReference type="NCBIfam" id="NF004012">
    <property type="entry name" value="PRK05477.1-2"/>
    <property type="match status" value="1"/>
</dbReference>